<feature type="region of interest" description="Disordered" evidence="1">
    <location>
        <begin position="37"/>
        <end position="56"/>
    </location>
</feature>
<evidence type="ECO:0000256" key="1">
    <source>
        <dbReference type="SAM" id="MobiDB-lite"/>
    </source>
</evidence>
<name>K1U8X9_9ZZZZ</name>
<dbReference type="EMBL" id="AJWY01006036">
    <property type="protein sequence ID" value="EKC67981.1"/>
    <property type="molecule type" value="Genomic_DNA"/>
</dbReference>
<organism evidence="2">
    <name type="scientific">human gut metagenome</name>
    <dbReference type="NCBI Taxonomy" id="408170"/>
    <lineage>
        <taxon>unclassified sequences</taxon>
        <taxon>metagenomes</taxon>
        <taxon>organismal metagenomes</taxon>
    </lineage>
</organism>
<protein>
    <submittedName>
        <fullName evidence="2">Uncharacterized protein</fullName>
    </submittedName>
</protein>
<proteinExistence type="predicted"/>
<accession>K1U8X9</accession>
<feature type="compositionally biased region" description="Basic and acidic residues" evidence="1">
    <location>
        <begin position="37"/>
        <end position="46"/>
    </location>
</feature>
<reference evidence="2" key="1">
    <citation type="journal article" date="2013" name="Environ. Microbiol.">
        <title>Microbiota from the distal guts of lean and obese adolescents exhibit partial functional redundancy besides clear differences in community structure.</title>
        <authorList>
            <person name="Ferrer M."/>
            <person name="Ruiz A."/>
            <person name="Lanza F."/>
            <person name="Haange S.B."/>
            <person name="Oberbach A."/>
            <person name="Till H."/>
            <person name="Bargiela R."/>
            <person name="Campoy C."/>
            <person name="Segura M.T."/>
            <person name="Richter M."/>
            <person name="von Bergen M."/>
            <person name="Seifert J."/>
            <person name="Suarez A."/>
        </authorList>
    </citation>
    <scope>NUCLEOTIDE SEQUENCE</scope>
</reference>
<dbReference type="AlphaFoldDB" id="K1U8X9"/>
<gene>
    <name evidence="2" type="ORF">LEA_09026</name>
</gene>
<feature type="non-terminal residue" evidence="2">
    <location>
        <position position="56"/>
    </location>
</feature>
<comment type="caution">
    <text evidence="2">The sequence shown here is derived from an EMBL/GenBank/DDBJ whole genome shotgun (WGS) entry which is preliminary data.</text>
</comment>
<sequence>MKCLLGGIAYQSFSNDDYTRFQDAYLTSHVQWAIEDNGKPGLDRSPARSATIEARV</sequence>
<evidence type="ECO:0000313" key="2">
    <source>
        <dbReference type="EMBL" id="EKC67981.1"/>
    </source>
</evidence>